<protein>
    <submittedName>
        <fullName evidence="7">Cyclin-dependent kinase inhibitor 2c-related</fullName>
    </submittedName>
</protein>
<evidence type="ECO:0000256" key="2">
    <source>
        <dbReference type="ARBA" id="ARBA00023043"/>
    </source>
</evidence>
<dbReference type="SMART" id="SM00248">
    <property type="entry name" value="ANK"/>
    <property type="match status" value="7"/>
</dbReference>
<dbReference type="SUPFAM" id="SSF54695">
    <property type="entry name" value="POZ domain"/>
    <property type="match status" value="1"/>
</dbReference>
<organism evidence="7 8">
    <name type="scientific">Anaeramoeba ignava</name>
    <name type="common">Anaerobic marine amoeba</name>
    <dbReference type="NCBI Taxonomy" id="1746090"/>
    <lineage>
        <taxon>Eukaryota</taxon>
        <taxon>Metamonada</taxon>
        <taxon>Anaeramoebidae</taxon>
        <taxon>Anaeramoeba</taxon>
    </lineage>
</organism>
<gene>
    <name evidence="7" type="ORF">M0811_01941</name>
</gene>
<feature type="region of interest" description="Disordered" evidence="4">
    <location>
        <begin position="569"/>
        <end position="599"/>
    </location>
</feature>
<feature type="transmembrane region" description="Helical" evidence="5">
    <location>
        <begin position="126"/>
        <end position="143"/>
    </location>
</feature>
<keyword evidence="8" id="KW-1185">Reference proteome</keyword>
<feature type="repeat" description="ANK" evidence="3">
    <location>
        <begin position="81"/>
        <end position="114"/>
    </location>
</feature>
<dbReference type="PROSITE" id="PS50297">
    <property type="entry name" value="ANK_REP_REGION"/>
    <property type="match status" value="3"/>
</dbReference>
<keyword evidence="2 3" id="KW-0040">ANK repeat</keyword>
<proteinExistence type="predicted"/>
<dbReference type="PANTHER" id="PTHR24126:SF61">
    <property type="entry name" value="CHROMOSOME UNDETERMINED SCAFFOLD_2, WHOLE GENOME SHOTGUN SEQUENCE"/>
    <property type="match status" value="1"/>
</dbReference>
<keyword evidence="5" id="KW-1133">Transmembrane helix</keyword>
<dbReference type="Gene3D" id="3.30.710.10">
    <property type="entry name" value="Potassium Channel Kv1.1, Chain A"/>
    <property type="match status" value="2"/>
</dbReference>
<feature type="repeat" description="ANK" evidence="3">
    <location>
        <begin position="49"/>
        <end position="82"/>
    </location>
</feature>
<comment type="caution">
    <text evidence="7">The sequence shown here is derived from an EMBL/GenBank/DDBJ whole genome shotgun (WGS) entry which is preliminary data.</text>
</comment>
<evidence type="ECO:0000259" key="6">
    <source>
        <dbReference type="PROSITE" id="PS50097"/>
    </source>
</evidence>
<name>A0A9Q0LEG7_ANAIG</name>
<dbReference type="InterPro" id="IPR002110">
    <property type="entry name" value="Ankyrin_rpt"/>
</dbReference>
<feature type="compositionally biased region" description="Basic and acidic residues" evidence="4">
    <location>
        <begin position="569"/>
        <end position="594"/>
    </location>
</feature>
<dbReference type="AlphaFoldDB" id="A0A9Q0LEG7"/>
<dbReference type="PROSITE" id="PS50097">
    <property type="entry name" value="BTB"/>
    <property type="match status" value="1"/>
</dbReference>
<dbReference type="Gene3D" id="1.25.40.20">
    <property type="entry name" value="Ankyrin repeat-containing domain"/>
    <property type="match status" value="2"/>
</dbReference>
<keyword evidence="5" id="KW-0812">Transmembrane</keyword>
<dbReference type="PROSITE" id="PS50088">
    <property type="entry name" value="ANK_REPEAT"/>
    <property type="match status" value="4"/>
</dbReference>
<evidence type="ECO:0000256" key="3">
    <source>
        <dbReference type="PROSITE-ProRule" id="PRU00023"/>
    </source>
</evidence>
<dbReference type="Pfam" id="PF00651">
    <property type="entry name" value="BTB"/>
    <property type="match status" value="1"/>
</dbReference>
<evidence type="ECO:0000256" key="5">
    <source>
        <dbReference type="SAM" id="Phobius"/>
    </source>
</evidence>
<evidence type="ECO:0000256" key="1">
    <source>
        <dbReference type="ARBA" id="ARBA00022737"/>
    </source>
</evidence>
<feature type="repeat" description="ANK" evidence="3">
    <location>
        <begin position="179"/>
        <end position="212"/>
    </location>
</feature>
<dbReference type="SUPFAM" id="SSF48403">
    <property type="entry name" value="Ankyrin repeat"/>
    <property type="match status" value="1"/>
</dbReference>
<dbReference type="InterPro" id="IPR011333">
    <property type="entry name" value="SKP1/BTB/POZ_sf"/>
</dbReference>
<evidence type="ECO:0000313" key="8">
    <source>
        <dbReference type="Proteomes" id="UP001149090"/>
    </source>
</evidence>
<keyword evidence="1" id="KW-0677">Repeat</keyword>
<dbReference type="InterPro" id="IPR036770">
    <property type="entry name" value="Ankyrin_rpt-contain_sf"/>
</dbReference>
<sequence length="715" mass="83052">MINNNNNDNNNINNNNNNLIDTLLIASINGNLKKIKRLVSYGKSLSIRDKCTPLLLACKTNNNYDVIKLLIDLGSDVNETNNQTCLHLSILNNPQLNVIELLISSGCRINSQDAVKLNKFKKYFSIKIYLIFVLIFLETLHNACHHQLPKEIIELLLKYGATPKITNDVEILFLQIFIFSDTPLHLACIHKSNNETIRLLIKFGAVVNSWNFNTPLHIAVFNNISTQSIRLLIDSQSEGLTPLHLACLHARYETVLVLLDCGADMNIKDKGKIPLDYAENNLITQKIFQAHQSIVEDFRQLFLRQEFCDLEIKTLNGSVFAHEIIIKCRIGKSQMKKFTTFFETFEKPQVVKFIEFLYTGELKETEKEIITSISERIQLQNFQRKLGKKGLIKDLTKLYFDEASKDFEVIVENVSLKIHKVILLARSDLYRGMFLYVSDPSNKVTDQSGRSIDSIKALFQFLYTDTIKDCSESVIEELKDASDYYQLNINGMIDPYLKVQEFMIKTQCCYPNECLYYLILTNGDLEEAICLRSLCLLQESQQQQQNPYYQYQYPYPFPFCFPNQINKPETEKETETETTEKAKNLKDSFSEKTKQKSKKRKEIPITTELLHKFLFQKPAPRWQYRLDAFKLLDSTLVNGWPDECEAANNIDQKTQEKQSFRVEVSSRIFTYYLDDQRNFKTKQNLKRGLVQFFQSRGFAQSKEVKNKLIFIREIK</sequence>
<keyword evidence="5" id="KW-0472">Membrane</keyword>
<dbReference type="Pfam" id="PF00023">
    <property type="entry name" value="Ank"/>
    <property type="match status" value="1"/>
</dbReference>
<dbReference type="SMART" id="SM00225">
    <property type="entry name" value="BTB"/>
    <property type="match status" value="1"/>
</dbReference>
<dbReference type="CDD" id="cd18186">
    <property type="entry name" value="BTB_POZ_ZBTB_KLHL-like"/>
    <property type="match status" value="1"/>
</dbReference>
<evidence type="ECO:0000256" key="4">
    <source>
        <dbReference type="SAM" id="MobiDB-lite"/>
    </source>
</evidence>
<feature type="domain" description="BTB" evidence="6">
    <location>
        <begin position="405"/>
        <end position="467"/>
    </location>
</feature>
<dbReference type="PANTHER" id="PTHR24126">
    <property type="entry name" value="ANKYRIN REPEAT, PH AND SEC7 DOMAIN CONTAINING PROTEIN SECG-RELATED"/>
    <property type="match status" value="1"/>
</dbReference>
<accession>A0A9Q0LEG7</accession>
<dbReference type="OrthoDB" id="438783at2759"/>
<reference evidence="7" key="1">
    <citation type="submission" date="2022-10" db="EMBL/GenBank/DDBJ databases">
        <title>Novel sulphate-reducing endosymbionts in the free-living metamonad Anaeramoeba.</title>
        <authorList>
            <person name="Jerlstrom-Hultqvist J."/>
            <person name="Cepicka I."/>
            <person name="Gallot-Lavallee L."/>
            <person name="Salas-Leiva D."/>
            <person name="Curtis B.A."/>
            <person name="Zahonova K."/>
            <person name="Pipaliya S."/>
            <person name="Dacks J."/>
            <person name="Roger A.J."/>
        </authorList>
    </citation>
    <scope>NUCLEOTIDE SEQUENCE</scope>
    <source>
        <strain evidence="7">BMAN</strain>
    </source>
</reference>
<dbReference type="Pfam" id="PF12796">
    <property type="entry name" value="Ank_2"/>
    <property type="match status" value="2"/>
</dbReference>
<dbReference type="Proteomes" id="UP001149090">
    <property type="component" value="Unassembled WGS sequence"/>
</dbReference>
<evidence type="ECO:0000313" key="7">
    <source>
        <dbReference type="EMBL" id="KAJ5070960.1"/>
    </source>
</evidence>
<dbReference type="InterPro" id="IPR000210">
    <property type="entry name" value="BTB/POZ_dom"/>
</dbReference>
<dbReference type="EMBL" id="JAPDFW010000092">
    <property type="protein sequence ID" value="KAJ5070960.1"/>
    <property type="molecule type" value="Genomic_DNA"/>
</dbReference>
<feature type="repeat" description="ANK" evidence="3">
    <location>
        <begin position="238"/>
        <end position="270"/>
    </location>
</feature>